<evidence type="ECO:0000256" key="1">
    <source>
        <dbReference type="ARBA" id="ARBA00023125"/>
    </source>
</evidence>
<evidence type="ECO:0000313" key="3">
    <source>
        <dbReference type="Proteomes" id="UP001206067"/>
    </source>
</evidence>
<dbReference type="Proteomes" id="UP001206067">
    <property type="component" value="Unassembled WGS sequence"/>
</dbReference>
<proteinExistence type="predicted"/>
<comment type="caution">
    <text evidence="2">The sequence shown here is derived from an EMBL/GenBank/DDBJ whole genome shotgun (WGS) entry which is preliminary data.</text>
</comment>
<name>A0ABT1XQK2_9SPHN</name>
<accession>A0ABT1XQK2</accession>
<organism evidence="2 3">
    <name type="scientific">Parerythrobacter lacustris</name>
    <dbReference type="NCBI Taxonomy" id="2969984"/>
    <lineage>
        <taxon>Bacteria</taxon>
        <taxon>Pseudomonadati</taxon>
        <taxon>Pseudomonadota</taxon>
        <taxon>Alphaproteobacteria</taxon>
        <taxon>Sphingomonadales</taxon>
        <taxon>Erythrobacteraceae</taxon>
        <taxon>Parerythrobacter</taxon>
    </lineage>
</organism>
<dbReference type="RefSeq" id="WP_257594973.1">
    <property type="nucleotide sequence ID" value="NZ_JANKHH010000003.1"/>
</dbReference>
<sequence>MSKSSTTTDSDWLHIPHAGDLLVSEFMEPLGLDTATLADAIAVEPARLQEMIDGKQRVDGELDLRLSRYFRMSEGFFLRLQTSAELRIAKRSLNGELDRIQPRAA</sequence>
<dbReference type="PANTHER" id="PTHR36924">
    <property type="entry name" value="ANTITOXIN HIGA-1"/>
    <property type="match status" value="1"/>
</dbReference>
<dbReference type="NCBIfam" id="TIGR02607">
    <property type="entry name" value="antidote_HigA"/>
    <property type="match status" value="1"/>
</dbReference>
<dbReference type="PANTHER" id="PTHR36924:SF1">
    <property type="entry name" value="ANTITOXIN HIGA-1"/>
    <property type="match status" value="1"/>
</dbReference>
<reference evidence="2 3" key="1">
    <citation type="submission" date="2022-08" db="EMBL/GenBank/DDBJ databases">
        <title>Polyphasic taxonomy analysis of Qipengyuania sp.RS5-5.</title>
        <authorList>
            <person name="Xamxidin M."/>
            <person name="Wu M."/>
        </authorList>
    </citation>
    <scope>NUCLEOTIDE SEQUENCE [LARGE SCALE GENOMIC DNA]</scope>
    <source>
        <strain evidence="2 3">RS5-5</strain>
    </source>
</reference>
<keyword evidence="1" id="KW-0238">DNA-binding</keyword>
<keyword evidence="3" id="KW-1185">Reference proteome</keyword>
<dbReference type="EMBL" id="JANKHH010000003">
    <property type="protein sequence ID" value="MCR2833206.1"/>
    <property type="molecule type" value="Genomic_DNA"/>
</dbReference>
<dbReference type="Gene3D" id="1.10.260.40">
    <property type="entry name" value="lambda repressor-like DNA-binding domains"/>
    <property type="match status" value="1"/>
</dbReference>
<evidence type="ECO:0000313" key="2">
    <source>
        <dbReference type="EMBL" id="MCR2833206.1"/>
    </source>
</evidence>
<dbReference type="InterPro" id="IPR013430">
    <property type="entry name" value="Toxin_antidote_HigA"/>
</dbReference>
<gene>
    <name evidence="2" type="ORF">NSO95_04560</name>
</gene>
<protein>
    <submittedName>
        <fullName evidence="2">HigA family addiction module antitoxin</fullName>
    </submittedName>
</protein>
<dbReference type="InterPro" id="IPR010982">
    <property type="entry name" value="Lambda_DNA-bd_dom_sf"/>
</dbReference>
<dbReference type="SUPFAM" id="SSF47413">
    <property type="entry name" value="lambda repressor-like DNA-binding domains"/>
    <property type="match status" value="1"/>
</dbReference>